<keyword evidence="1" id="KW-0175">Coiled coil</keyword>
<gene>
    <name evidence="3" type="ORF">PVL29_005068</name>
</gene>
<proteinExistence type="predicted"/>
<comment type="caution">
    <text evidence="3">The sequence shown here is derived from an EMBL/GenBank/DDBJ whole genome shotgun (WGS) entry which is preliminary data.</text>
</comment>
<feature type="coiled-coil region" evidence="1">
    <location>
        <begin position="440"/>
        <end position="477"/>
    </location>
</feature>
<feature type="region of interest" description="Disordered" evidence="2">
    <location>
        <begin position="1"/>
        <end position="44"/>
    </location>
</feature>
<dbReference type="EMBL" id="JARBHA010000004">
    <property type="protein sequence ID" value="KAJ9703579.1"/>
    <property type="molecule type" value="Genomic_DNA"/>
</dbReference>
<evidence type="ECO:0000256" key="2">
    <source>
        <dbReference type="SAM" id="MobiDB-lite"/>
    </source>
</evidence>
<dbReference type="InterPro" id="IPR007942">
    <property type="entry name" value="PLipase-like"/>
</dbReference>
<evidence type="ECO:0008006" key="5">
    <source>
        <dbReference type="Google" id="ProtNLM"/>
    </source>
</evidence>
<dbReference type="PANTHER" id="PTHR35358">
    <property type="entry name" value="OS06G0711100 PROTEIN"/>
    <property type="match status" value="1"/>
</dbReference>
<evidence type="ECO:0000313" key="4">
    <source>
        <dbReference type="Proteomes" id="UP001168098"/>
    </source>
</evidence>
<sequence>MLDEETREELVEEDGTDTSMKRNRLSGRRARKRKEQGWGKIKEENDSQLLTNSFSQGPSSHAKIVPYSCASLMQAKALREAEIRIVDMLAKTVEGSTPASEDIQNSLKCTTSKPLPHIHGAEIHSTAAHSVPIQTLRDDFLLSVFSKPPMVSPVTPSRYTTRHAKMVARQRASLRHISSQEFEENHLSASPMEPLVAMPRDSSHAPSRYYRRHATTVLHKHANLSSVSTQGPEEKHPGGPASLLLEAAIGNPAPIGPVPFAATTNGREHIPLGEVTTASNIFENRPEESTHNQEQENVHLSQSLTLSLSEMAGLWDDGTSGDSGVGFLAVDSSSVTVGEYRVKEEFAPILRAVLLKHGDIAGNCSLQTMQSRSSFLEIVCAIVHKLQTTSLPYLTPVEINSMLAIVVDLELVKLEVGWLHQRLKEILDAMHLVKNITTLKEEQKKKYYLMEETKKELEALQEKVHLTEDKLAAMKAEAYKFSETISDAKTKVARLYQRPLLADLL</sequence>
<evidence type="ECO:0000256" key="1">
    <source>
        <dbReference type="SAM" id="Coils"/>
    </source>
</evidence>
<dbReference type="Pfam" id="PF05278">
    <property type="entry name" value="PEARLI-4"/>
    <property type="match status" value="1"/>
</dbReference>
<feature type="compositionally biased region" description="Basic and acidic residues" evidence="2">
    <location>
        <begin position="35"/>
        <end position="44"/>
    </location>
</feature>
<feature type="compositionally biased region" description="Acidic residues" evidence="2">
    <location>
        <begin position="1"/>
        <end position="16"/>
    </location>
</feature>
<protein>
    <recommendedName>
        <fullName evidence="5">Phospholipase-like protein</fullName>
    </recommendedName>
</protein>
<feature type="compositionally biased region" description="Basic residues" evidence="2">
    <location>
        <begin position="21"/>
        <end position="34"/>
    </location>
</feature>
<keyword evidence="4" id="KW-1185">Reference proteome</keyword>
<accession>A0AA39AAB5</accession>
<organism evidence="3 4">
    <name type="scientific">Vitis rotundifolia</name>
    <name type="common">Muscadine grape</name>
    <dbReference type="NCBI Taxonomy" id="103349"/>
    <lineage>
        <taxon>Eukaryota</taxon>
        <taxon>Viridiplantae</taxon>
        <taxon>Streptophyta</taxon>
        <taxon>Embryophyta</taxon>
        <taxon>Tracheophyta</taxon>
        <taxon>Spermatophyta</taxon>
        <taxon>Magnoliopsida</taxon>
        <taxon>eudicotyledons</taxon>
        <taxon>Gunneridae</taxon>
        <taxon>Pentapetalae</taxon>
        <taxon>rosids</taxon>
        <taxon>Vitales</taxon>
        <taxon>Vitaceae</taxon>
        <taxon>Viteae</taxon>
        <taxon>Vitis</taxon>
    </lineage>
</organism>
<name>A0AA39AAB5_VITRO</name>
<dbReference type="AlphaFoldDB" id="A0AA39AAB5"/>
<evidence type="ECO:0000313" key="3">
    <source>
        <dbReference type="EMBL" id="KAJ9703579.1"/>
    </source>
</evidence>
<reference evidence="3 4" key="1">
    <citation type="journal article" date="2023" name="BMC Biotechnol.">
        <title>Vitis rotundifolia cv Carlos genome sequencing.</title>
        <authorList>
            <person name="Huff M."/>
            <person name="Hulse-Kemp A."/>
            <person name="Scheffler B."/>
            <person name="Youngblood R."/>
            <person name="Simpson S."/>
            <person name="Babiker E."/>
            <person name="Staton M."/>
        </authorList>
    </citation>
    <scope>NUCLEOTIDE SEQUENCE [LARGE SCALE GENOMIC DNA]</scope>
    <source>
        <tissue evidence="3">Leaf</tissue>
    </source>
</reference>
<dbReference type="Proteomes" id="UP001168098">
    <property type="component" value="Unassembled WGS sequence"/>
</dbReference>